<dbReference type="Pfam" id="PF02775">
    <property type="entry name" value="TPP_enzyme_C"/>
    <property type="match status" value="1"/>
</dbReference>
<evidence type="ECO:0000259" key="5">
    <source>
        <dbReference type="Pfam" id="PF02775"/>
    </source>
</evidence>
<dbReference type="CDD" id="cd00568">
    <property type="entry name" value="TPP_enzymes"/>
    <property type="match status" value="1"/>
</dbReference>
<keyword evidence="8" id="KW-1185">Reference proteome</keyword>
<dbReference type="AlphaFoldDB" id="A0A1U7CLF3"/>
<dbReference type="Pfam" id="PF00205">
    <property type="entry name" value="TPP_enzyme_M"/>
    <property type="match status" value="1"/>
</dbReference>
<feature type="domain" description="Thiamine pyrophosphate enzyme central" evidence="4">
    <location>
        <begin position="196"/>
        <end position="319"/>
    </location>
</feature>
<evidence type="ECO:0000256" key="3">
    <source>
        <dbReference type="RuleBase" id="RU362132"/>
    </source>
</evidence>
<dbReference type="GO" id="GO:0003984">
    <property type="term" value="F:acetolactate synthase activity"/>
    <property type="evidence" value="ECO:0007669"/>
    <property type="project" value="UniProtKB-EC"/>
</dbReference>
<dbReference type="GO" id="GO:0005948">
    <property type="term" value="C:acetolactate synthase complex"/>
    <property type="evidence" value="ECO:0007669"/>
    <property type="project" value="TreeGrafter"/>
</dbReference>
<dbReference type="GO" id="GO:0009099">
    <property type="term" value="P:L-valine biosynthetic process"/>
    <property type="evidence" value="ECO:0007669"/>
    <property type="project" value="TreeGrafter"/>
</dbReference>
<accession>A0A1U7CLF3</accession>
<dbReference type="CDD" id="cd07035">
    <property type="entry name" value="TPP_PYR_POX_like"/>
    <property type="match status" value="1"/>
</dbReference>
<evidence type="ECO:0000313" key="8">
    <source>
        <dbReference type="Proteomes" id="UP000186309"/>
    </source>
</evidence>
<dbReference type="PANTHER" id="PTHR18968">
    <property type="entry name" value="THIAMINE PYROPHOSPHATE ENZYMES"/>
    <property type="match status" value="1"/>
</dbReference>
<dbReference type="PANTHER" id="PTHR18968:SF167">
    <property type="entry name" value="ACETOLACTATE SYNTHASE LARGE SUBUNIT ILVB2-RELATED"/>
    <property type="match status" value="1"/>
</dbReference>
<dbReference type="STRING" id="1387353.BSF38_01224"/>
<dbReference type="GO" id="GO:0030976">
    <property type="term" value="F:thiamine pyrophosphate binding"/>
    <property type="evidence" value="ECO:0007669"/>
    <property type="project" value="InterPro"/>
</dbReference>
<proteinExistence type="inferred from homology"/>
<dbReference type="SUPFAM" id="SSF52518">
    <property type="entry name" value="Thiamin diphosphate-binding fold (THDP-binding)"/>
    <property type="match status" value="2"/>
</dbReference>
<dbReference type="InterPro" id="IPR029035">
    <property type="entry name" value="DHS-like_NAD/FAD-binding_dom"/>
</dbReference>
<dbReference type="Gene3D" id="3.40.50.1220">
    <property type="entry name" value="TPP-binding domain"/>
    <property type="match status" value="1"/>
</dbReference>
<evidence type="ECO:0000256" key="1">
    <source>
        <dbReference type="ARBA" id="ARBA00007812"/>
    </source>
</evidence>
<dbReference type="PROSITE" id="PS00187">
    <property type="entry name" value="TPP_ENZYMES"/>
    <property type="match status" value="1"/>
</dbReference>
<evidence type="ECO:0000259" key="4">
    <source>
        <dbReference type="Pfam" id="PF00205"/>
    </source>
</evidence>
<dbReference type="SUPFAM" id="SSF52467">
    <property type="entry name" value="DHS-like NAD/FAD-binding domain"/>
    <property type="match status" value="1"/>
</dbReference>
<feature type="domain" description="Thiamine pyrophosphate enzyme TPP-binding" evidence="5">
    <location>
        <begin position="380"/>
        <end position="526"/>
    </location>
</feature>
<organism evidence="7 8">
    <name type="scientific">Paludisphaera borealis</name>
    <dbReference type="NCBI Taxonomy" id="1387353"/>
    <lineage>
        <taxon>Bacteria</taxon>
        <taxon>Pseudomonadati</taxon>
        <taxon>Planctomycetota</taxon>
        <taxon>Planctomycetia</taxon>
        <taxon>Isosphaerales</taxon>
        <taxon>Isosphaeraceae</taxon>
        <taxon>Paludisphaera</taxon>
    </lineage>
</organism>
<reference evidence="8" key="1">
    <citation type="submission" date="2016-12" db="EMBL/GenBank/DDBJ databases">
        <title>Comparative genomics of four Isosphaeraceae planctomycetes: a common pool of plasmids and glycoside hydrolase genes.</title>
        <authorList>
            <person name="Ivanova A."/>
        </authorList>
    </citation>
    <scope>NUCLEOTIDE SEQUENCE [LARGE SCALE GENOMIC DNA]</scope>
    <source>
        <strain evidence="8">PX4</strain>
    </source>
</reference>
<dbReference type="InterPro" id="IPR045229">
    <property type="entry name" value="TPP_enz"/>
</dbReference>
<dbReference type="RefSeq" id="WP_237170761.1">
    <property type="nucleotide sequence ID" value="NZ_CP019082.1"/>
</dbReference>
<feature type="domain" description="Thiamine pyrophosphate enzyme N-terminal TPP-binding" evidence="6">
    <location>
        <begin position="1"/>
        <end position="105"/>
    </location>
</feature>
<dbReference type="InterPro" id="IPR012000">
    <property type="entry name" value="Thiamin_PyroP_enz_cen_dom"/>
</dbReference>
<dbReference type="InterPro" id="IPR012001">
    <property type="entry name" value="Thiamin_PyroP_enz_TPP-bd_dom"/>
</dbReference>
<comment type="similarity">
    <text evidence="1 3">Belongs to the TPP enzyme family.</text>
</comment>
<evidence type="ECO:0000259" key="6">
    <source>
        <dbReference type="Pfam" id="PF02776"/>
    </source>
</evidence>
<dbReference type="Proteomes" id="UP000186309">
    <property type="component" value="Chromosome"/>
</dbReference>
<dbReference type="EMBL" id="CP019082">
    <property type="protein sequence ID" value="APW59770.1"/>
    <property type="molecule type" value="Genomic_DNA"/>
</dbReference>
<dbReference type="GO" id="GO:0000287">
    <property type="term" value="F:magnesium ion binding"/>
    <property type="evidence" value="ECO:0007669"/>
    <property type="project" value="InterPro"/>
</dbReference>
<dbReference type="InterPro" id="IPR011766">
    <property type="entry name" value="TPP_enzyme_TPP-bd"/>
</dbReference>
<gene>
    <name evidence="7" type="primary">ilvG</name>
    <name evidence="7" type="ORF">BSF38_01224</name>
</gene>
<evidence type="ECO:0000256" key="2">
    <source>
        <dbReference type="ARBA" id="ARBA00023052"/>
    </source>
</evidence>
<name>A0A1U7CLF3_9BACT</name>
<dbReference type="InterPro" id="IPR029061">
    <property type="entry name" value="THDP-binding"/>
</dbReference>
<dbReference type="KEGG" id="pbor:BSF38_01224"/>
<keyword evidence="7" id="KW-0808">Transferase</keyword>
<dbReference type="Gene3D" id="3.40.50.970">
    <property type="match status" value="2"/>
</dbReference>
<keyword evidence="2 3" id="KW-0786">Thiamine pyrophosphate</keyword>
<dbReference type="GO" id="GO:0050660">
    <property type="term" value="F:flavin adenine dinucleotide binding"/>
    <property type="evidence" value="ECO:0007669"/>
    <property type="project" value="TreeGrafter"/>
</dbReference>
<evidence type="ECO:0000313" key="7">
    <source>
        <dbReference type="EMBL" id="APW59770.1"/>
    </source>
</evidence>
<dbReference type="GO" id="GO:0009097">
    <property type="term" value="P:isoleucine biosynthetic process"/>
    <property type="evidence" value="ECO:0007669"/>
    <property type="project" value="TreeGrafter"/>
</dbReference>
<sequence length="573" mass="61864">MTGAQAAAAALRCEAVRCVFGIPGAQNNDLWDAFKAYEVPYMLVAHEASASVMADASARATGEVGVFSVVPGPGLTNCLTGIGEALYDSVPIVGIVTDIDRAANAPVGQVHGLPNEALLRPVVKALFTVRHQAEIPGAIFQAFRVARSGEPGPVGVMIPYPFFNEVWDYDHAPPPPLPVPFDEAAYQRIVGHLRDRRKRIGIYAGVGCAEAGPSLAAVAEALQAPVATSVSGKGVIPDAHPLAVGWGYGKQGTRAAEKAFQDVDLVLAVGVRYSEVSTANYAIPKTDVIHVDINPENLGRNVPTLHCLCSDSRVFLDRLLGDVATICRPPAPALVQKIQNLRQVDRCEARTVKIEPCVDPMYFLSQLRCVLGPEELIFVDVTASTHWASETVEVQASRRYFTPSDNQSMGWAIPASIGAQRVRPDRHVVCVTGDGCFLMSAMELSSAARLGLPVKFFVFDDGAYHYMQMLQEPVYRRTTATEIAHIDYAAFAKGVGVGYNQIASNADVVPGIQRTFGLAGPILTHVRVSYDGREIRWLSALRSHYINELSNRQKVRLAARIGVRAVTPKDDSD</sequence>
<dbReference type="InterPro" id="IPR000399">
    <property type="entry name" value="TPP-bd_CS"/>
</dbReference>
<dbReference type="EC" id="2.2.1.6" evidence="7"/>
<dbReference type="Pfam" id="PF02776">
    <property type="entry name" value="TPP_enzyme_N"/>
    <property type="match status" value="1"/>
</dbReference>
<protein>
    <submittedName>
        <fullName evidence="7">Acetolactate synthase isozyme 2 large subunit</fullName>
        <ecNumber evidence="7">2.2.1.6</ecNumber>
    </submittedName>
</protein>